<evidence type="ECO:0000313" key="2">
    <source>
        <dbReference type="Proteomes" id="UP001152888"/>
    </source>
</evidence>
<name>A0A9P0PMQ4_ACAOB</name>
<gene>
    <name evidence="1" type="ORF">ACAOBT_LOCUS19430</name>
</gene>
<dbReference type="Proteomes" id="UP001152888">
    <property type="component" value="Unassembled WGS sequence"/>
</dbReference>
<keyword evidence="2" id="KW-1185">Reference proteome</keyword>
<dbReference type="OrthoDB" id="6624851at2759"/>
<protein>
    <submittedName>
        <fullName evidence="1">Uncharacterized protein</fullName>
    </submittedName>
</protein>
<reference evidence="1" key="1">
    <citation type="submission" date="2022-03" db="EMBL/GenBank/DDBJ databases">
        <authorList>
            <person name="Sayadi A."/>
        </authorList>
    </citation>
    <scope>NUCLEOTIDE SEQUENCE</scope>
</reference>
<organism evidence="1 2">
    <name type="scientific">Acanthoscelides obtectus</name>
    <name type="common">Bean weevil</name>
    <name type="synonym">Bruchus obtectus</name>
    <dbReference type="NCBI Taxonomy" id="200917"/>
    <lineage>
        <taxon>Eukaryota</taxon>
        <taxon>Metazoa</taxon>
        <taxon>Ecdysozoa</taxon>
        <taxon>Arthropoda</taxon>
        <taxon>Hexapoda</taxon>
        <taxon>Insecta</taxon>
        <taxon>Pterygota</taxon>
        <taxon>Neoptera</taxon>
        <taxon>Endopterygota</taxon>
        <taxon>Coleoptera</taxon>
        <taxon>Polyphaga</taxon>
        <taxon>Cucujiformia</taxon>
        <taxon>Chrysomeloidea</taxon>
        <taxon>Chrysomelidae</taxon>
        <taxon>Bruchinae</taxon>
        <taxon>Bruchini</taxon>
        <taxon>Acanthoscelides</taxon>
    </lineage>
</organism>
<dbReference type="AlphaFoldDB" id="A0A9P0PMQ4"/>
<evidence type="ECO:0000313" key="1">
    <source>
        <dbReference type="EMBL" id="CAH1990051.1"/>
    </source>
</evidence>
<accession>A0A9P0PMQ4</accession>
<dbReference type="EMBL" id="CAKOFQ010007078">
    <property type="protein sequence ID" value="CAH1990051.1"/>
    <property type="molecule type" value="Genomic_DNA"/>
</dbReference>
<comment type="caution">
    <text evidence="1">The sequence shown here is derived from an EMBL/GenBank/DDBJ whole genome shotgun (WGS) entry which is preliminary data.</text>
</comment>
<proteinExistence type="predicted"/>
<sequence length="265" mass="31806">MFTLPPRPPKDYVIKNVTNNLLSSGQFSPDSLPRVTQPNLGKFCFPIEYQENEQCDKRFSTEINPVIMEKMINDAKAMWVVPPGKDEFVLHDYKKYNVRKDPKSLDPRYFIKERCFPRSYRLELDCIESARLEKLHKKCVRENEDFENHFKFLVERQKRKEKPRIRVLSCKHKPPKWWKYSEMKKSEATKELAEYKTPEVDETTYAVKYERWQEEPNLTAFVEDDPCHRKADMLLVGAQFKNDACNWYYNKYPPPNPKLRFKKFS</sequence>